<reference evidence="3" key="1">
    <citation type="submission" date="2017-02" db="EMBL/GenBank/DDBJ databases">
        <title>Delving into the versatile metabolic prowess of the omnipresent phylum Bacteroidetes.</title>
        <authorList>
            <person name="Nobu M.K."/>
            <person name="Mei R."/>
            <person name="Narihiro T."/>
            <person name="Kuroda K."/>
            <person name="Liu W.-T."/>
        </authorList>
    </citation>
    <scope>NUCLEOTIDE SEQUENCE</scope>
    <source>
        <strain evidence="3">ADurb.Bin131</strain>
    </source>
</reference>
<evidence type="ECO:0000256" key="1">
    <source>
        <dbReference type="SAM" id="MobiDB-lite"/>
    </source>
</evidence>
<dbReference type="GO" id="GO:0016787">
    <property type="term" value="F:hydrolase activity"/>
    <property type="evidence" value="ECO:0007669"/>
    <property type="project" value="UniProtKB-KW"/>
</dbReference>
<dbReference type="EC" id="3.6.-.-" evidence="3"/>
<keyword evidence="3" id="KW-0378">Hydrolase</keyword>
<organism evidence="3">
    <name type="scientific">candidate division TA06 bacterium ADurb.Bin131</name>
    <dbReference type="NCBI Taxonomy" id="1852827"/>
    <lineage>
        <taxon>Bacteria</taxon>
        <taxon>Bacteria division TA06</taxon>
    </lineage>
</organism>
<name>A0A1V6C462_UNCT6</name>
<protein>
    <submittedName>
        <fullName evidence="3">Sporulation initiation inhibitor protein Soj</fullName>
        <ecNumber evidence="3">3.6.-.-</ecNumber>
    </submittedName>
</protein>
<dbReference type="SUPFAM" id="SSF52540">
    <property type="entry name" value="P-loop containing nucleoside triphosphate hydrolases"/>
    <property type="match status" value="1"/>
</dbReference>
<comment type="caution">
    <text evidence="3">The sequence shown here is derived from an EMBL/GenBank/DDBJ whole genome shotgun (WGS) entry which is preliminary data.</text>
</comment>
<accession>A0A1V6C462</accession>
<dbReference type="Proteomes" id="UP000485562">
    <property type="component" value="Unassembled WGS sequence"/>
</dbReference>
<proteinExistence type="predicted"/>
<dbReference type="InterPro" id="IPR027417">
    <property type="entry name" value="P-loop_NTPase"/>
</dbReference>
<evidence type="ECO:0000259" key="2">
    <source>
        <dbReference type="Pfam" id="PF13614"/>
    </source>
</evidence>
<feature type="domain" description="AAA" evidence="2">
    <location>
        <begin position="1"/>
        <end position="175"/>
    </location>
</feature>
<gene>
    <name evidence="3" type="primary">soj_2</name>
    <name evidence="3" type="ORF">BWX89_01630</name>
</gene>
<dbReference type="CDD" id="cd02042">
    <property type="entry name" value="ParAB_family"/>
    <property type="match status" value="1"/>
</dbReference>
<sequence length="281" mass="31297">MRKIAIINQKGGSGKTTTVVNVGSAIAEAGHRTLLIDLDPQAHTTIHLGFEPFSLEKSVYDVLINEIPVDDVLIQTRIKNLSLMPAKIELASAEIEMVNTIGREIVLREALKKSKNNFDYILIDCPPSLGLLTLNALTTASEVIIPIQAEFFALEGLTKLIQTIQIVSERINPSTHIAGVLITMFDRRKNICKEVAQKVKNHFEERVFKTKIRENVKLAEAPSFGQTIFEFAVNSHGAEDYKKLAKEILNGGKYEKERTGKRPVKLDNVNNPGEKTGKKKR</sequence>
<dbReference type="InterPro" id="IPR050678">
    <property type="entry name" value="DNA_Partitioning_ATPase"/>
</dbReference>
<dbReference type="EMBL" id="MWDQ01000150">
    <property type="protein sequence ID" value="OQB71709.1"/>
    <property type="molecule type" value="Genomic_DNA"/>
</dbReference>
<dbReference type="Pfam" id="PF13614">
    <property type="entry name" value="AAA_31"/>
    <property type="match status" value="1"/>
</dbReference>
<evidence type="ECO:0000313" key="3">
    <source>
        <dbReference type="EMBL" id="OQB71709.1"/>
    </source>
</evidence>
<dbReference type="AlphaFoldDB" id="A0A1V6C462"/>
<dbReference type="PANTHER" id="PTHR13696:SF99">
    <property type="entry name" value="COBYRINIC ACID AC-DIAMIDE SYNTHASE"/>
    <property type="match status" value="1"/>
</dbReference>
<feature type="region of interest" description="Disordered" evidence="1">
    <location>
        <begin position="255"/>
        <end position="281"/>
    </location>
</feature>
<dbReference type="PANTHER" id="PTHR13696">
    <property type="entry name" value="P-LOOP CONTAINING NUCLEOSIDE TRIPHOSPHATE HYDROLASE"/>
    <property type="match status" value="1"/>
</dbReference>
<dbReference type="Gene3D" id="3.40.50.300">
    <property type="entry name" value="P-loop containing nucleotide triphosphate hydrolases"/>
    <property type="match status" value="1"/>
</dbReference>
<dbReference type="FunFam" id="3.40.50.300:FF:000285">
    <property type="entry name" value="Sporulation initiation inhibitor Soj"/>
    <property type="match status" value="1"/>
</dbReference>
<dbReference type="InterPro" id="IPR025669">
    <property type="entry name" value="AAA_dom"/>
</dbReference>